<dbReference type="AlphaFoldDB" id="S8CCR6"/>
<accession>S8CCR6</accession>
<dbReference type="Proteomes" id="UP000015100">
    <property type="component" value="Unassembled WGS sequence"/>
</dbReference>
<proteinExistence type="predicted"/>
<feature type="compositionally biased region" description="Basic and acidic residues" evidence="1">
    <location>
        <begin position="181"/>
        <end position="196"/>
    </location>
</feature>
<dbReference type="OrthoDB" id="10556093at2759"/>
<evidence type="ECO:0000256" key="1">
    <source>
        <dbReference type="SAM" id="MobiDB-lite"/>
    </source>
</evidence>
<dbReference type="EMBL" id="AQGS01000016">
    <property type="protein sequence ID" value="EPS45427.1"/>
    <property type="molecule type" value="Genomic_DNA"/>
</dbReference>
<dbReference type="HOGENOM" id="CLU_1304810_0_0_1"/>
<protein>
    <submittedName>
        <fullName evidence="2">Uncharacterized protein</fullName>
    </submittedName>
</protein>
<evidence type="ECO:0000313" key="2">
    <source>
        <dbReference type="EMBL" id="EPS45427.1"/>
    </source>
</evidence>
<organism evidence="2 3">
    <name type="scientific">Dactylellina haptotyla (strain CBS 200.50)</name>
    <name type="common">Nematode-trapping fungus</name>
    <name type="synonym">Monacrosporium haptotylum</name>
    <dbReference type="NCBI Taxonomy" id="1284197"/>
    <lineage>
        <taxon>Eukaryota</taxon>
        <taxon>Fungi</taxon>
        <taxon>Dikarya</taxon>
        <taxon>Ascomycota</taxon>
        <taxon>Pezizomycotina</taxon>
        <taxon>Orbiliomycetes</taxon>
        <taxon>Orbiliales</taxon>
        <taxon>Orbiliaceae</taxon>
        <taxon>Dactylellina</taxon>
    </lineage>
</organism>
<feature type="region of interest" description="Disordered" evidence="1">
    <location>
        <begin position="1"/>
        <end position="24"/>
    </location>
</feature>
<reference evidence="3" key="2">
    <citation type="submission" date="2013-04" db="EMBL/GenBank/DDBJ databases">
        <title>Genomic mechanisms accounting for the adaptation to parasitism in nematode-trapping fungi.</title>
        <authorList>
            <person name="Ahren D.G."/>
        </authorList>
    </citation>
    <scope>NUCLEOTIDE SEQUENCE [LARGE SCALE GENOMIC DNA]</scope>
    <source>
        <strain evidence="3">CBS 200.50</strain>
    </source>
</reference>
<feature type="region of interest" description="Disordered" evidence="1">
    <location>
        <begin position="181"/>
        <end position="211"/>
    </location>
</feature>
<comment type="caution">
    <text evidence="2">The sequence shown here is derived from an EMBL/GenBank/DDBJ whole genome shotgun (WGS) entry which is preliminary data.</text>
</comment>
<sequence>MPHSADEANLSPEDATEWEELRPNGQVSIPQMATMSRLIPYHPSTYNLPFGDTGLESTDFELNEDMRPQIQREKSNVDSNFHWTIGNLRDKNEPYDITPDEKERRIPHIQWQNDDYTPLLAGLSGRSMSPTSRYMTSSNIFASPFRMNIIPSGDSSRDTSYISPINMDRTGHFSYEAIEEESKTDLESWSRPHELAKYPVPPRRPTQKQYI</sequence>
<keyword evidence="3" id="KW-1185">Reference proteome</keyword>
<name>S8CCR6_DACHA</name>
<reference evidence="2 3" key="1">
    <citation type="journal article" date="2013" name="PLoS Genet.">
        <title>Genomic mechanisms accounting for the adaptation to parasitism in nematode-trapping fungi.</title>
        <authorList>
            <person name="Meerupati T."/>
            <person name="Andersson K.M."/>
            <person name="Friman E."/>
            <person name="Kumar D."/>
            <person name="Tunlid A."/>
            <person name="Ahren D."/>
        </authorList>
    </citation>
    <scope>NUCLEOTIDE SEQUENCE [LARGE SCALE GENOMIC DNA]</scope>
    <source>
        <strain evidence="2 3">CBS 200.50</strain>
    </source>
</reference>
<evidence type="ECO:0000313" key="3">
    <source>
        <dbReference type="Proteomes" id="UP000015100"/>
    </source>
</evidence>
<gene>
    <name evidence="2" type="ORF">H072_664</name>
</gene>